<evidence type="ECO:0000259" key="9">
    <source>
        <dbReference type="PROSITE" id="PS50089"/>
    </source>
</evidence>
<dbReference type="InterPro" id="IPR014001">
    <property type="entry name" value="Helicase_ATP-bd"/>
</dbReference>
<dbReference type="InterPro" id="IPR059033">
    <property type="entry name" value="C144_05_dom"/>
</dbReference>
<evidence type="ECO:0000256" key="4">
    <source>
        <dbReference type="ARBA" id="ARBA00022801"/>
    </source>
</evidence>
<gene>
    <name evidence="12" type="ORF">KUCA_T00000593001</name>
</gene>
<organism evidence="12 13">
    <name type="scientific">Kuraishia capsulata CBS 1993</name>
    <dbReference type="NCBI Taxonomy" id="1382522"/>
    <lineage>
        <taxon>Eukaryota</taxon>
        <taxon>Fungi</taxon>
        <taxon>Dikarya</taxon>
        <taxon>Ascomycota</taxon>
        <taxon>Saccharomycotina</taxon>
        <taxon>Pichiomycetes</taxon>
        <taxon>Pichiales</taxon>
        <taxon>Pichiaceae</taxon>
        <taxon>Kuraishia</taxon>
    </lineage>
</organism>
<dbReference type="GO" id="GO:0008270">
    <property type="term" value="F:zinc ion binding"/>
    <property type="evidence" value="ECO:0007669"/>
    <property type="project" value="UniProtKB-KW"/>
</dbReference>
<dbReference type="PANTHER" id="PTHR45865:SF1">
    <property type="entry name" value="E3 UBIQUITIN-PROTEIN LIGASE SHPRH"/>
    <property type="match status" value="1"/>
</dbReference>
<dbReference type="GO" id="GO:0000209">
    <property type="term" value="P:protein polyubiquitination"/>
    <property type="evidence" value="ECO:0007669"/>
    <property type="project" value="TreeGrafter"/>
</dbReference>
<protein>
    <recommendedName>
        <fullName evidence="14">RING-type domain-containing protein</fullName>
    </recommendedName>
</protein>
<dbReference type="Gene3D" id="3.40.50.300">
    <property type="entry name" value="P-loop containing nucleotide triphosphate hydrolases"/>
    <property type="match status" value="1"/>
</dbReference>
<dbReference type="STRING" id="1382522.W6MJK1"/>
<dbReference type="PANTHER" id="PTHR45865">
    <property type="entry name" value="E3 UBIQUITIN-PROTEIN LIGASE SHPRH FAMILY MEMBER"/>
    <property type="match status" value="1"/>
</dbReference>
<reference evidence="12" key="1">
    <citation type="submission" date="2013-12" db="EMBL/GenBank/DDBJ databases">
        <authorList>
            <person name="Genoscope - CEA"/>
        </authorList>
    </citation>
    <scope>NUCLEOTIDE SEQUENCE</scope>
    <source>
        <strain evidence="12">CBS 1993</strain>
    </source>
</reference>
<keyword evidence="1" id="KW-0479">Metal-binding</keyword>
<accession>W6MJK1</accession>
<keyword evidence="13" id="KW-1185">Reference proteome</keyword>
<dbReference type="PROSITE" id="PS50089">
    <property type="entry name" value="ZF_RING_2"/>
    <property type="match status" value="1"/>
</dbReference>
<dbReference type="Pfam" id="PF00271">
    <property type="entry name" value="Helicase_C"/>
    <property type="match status" value="1"/>
</dbReference>
<dbReference type="SUPFAM" id="SSF57850">
    <property type="entry name" value="RING/U-box"/>
    <property type="match status" value="1"/>
</dbReference>
<dbReference type="EMBL" id="HG793125">
    <property type="protein sequence ID" value="CDK24627.1"/>
    <property type="molecule type" value="Genomic_DNA"/>
</dbReference>
<dbReference type="InterPro" id="IPR001841">
    <property type="entry name" value="Znf_RING"/>
</dbReference>
<dbReference type="PROSITE" id="PS00518">
    <property type="entry name" value="ZF_RING_1"/>
    <property type="match status" value="1"/>
</dbReference>
<sequence length="1547" mass="175951">MAQTRLVDVSLAECDLLAITSLFSASPTKSKKRSRSEAAVSSVPVKGTRVSLADTRLRGNVRLCDPKIVSFLSENLEAFKTGEEVYGLTLPVVLAVDSEFLTVKSTRSSSQFFKVETSSLEPDEASRIQAQVRFLKRLKSSKKSPTLEHSLTCFCEISVESENLSVAVEIAWKINMIESVFEKIHSIDVKAIEAVLELETEKWPTEYQRGMAIDDIKRLRLETASSESFYELITQNTRASATENPEDNTPDQLKGELIKFQRDSVEWLLKHEGVKYDPISRKVLRIPFFDPRSDVYGTVDRCLDRLSFGFSRVQFHGNPEPFYYNRYSGNIISEQGAHAVLQLFECPPAQALLAEEMGLGKTVEIISLILLNPRPFSNEETTFDNFAGRQVYKSKTTLIICPDSIISQWSQEIANYAPHLSSTTYKGIYSFEKSSKGETKTPSEMAEELKGFDVVLVSYQVVARELHRALFNPSSRPRRKCARNLSSLLKDHEVATPEPTLAKVKSEALDSDDEEEESYHRIDYSSPLMLLQFWRIVLDEVQMVSNKISNAAKICRIIPRYHSWGVSGTPIRNNLSDLQSTLSFLRFTPFDDTTTVAAEAAWGKLVNAHPPIDFIRLWRQIALRHTKSMVADQIKLPEQSRVLLTVPFTAVERDNYDHLFDSFLSDVSLNANGEPIVEDWEPTTTVLTFMRQWLVRLRQTCCHAQIRQGNVRRRINENLGLGTIDTVLDDIRKESANEVLNRERFIAHTVLVQGQVREYQRRPEDAIKIWKGILPFIEEKVDVFREELANAMEVSRVNDVTEESQGSPVQNCRQRLRSWLELLHRAYFFIGSGHYQLYNPLPPISEVVNLEEEAVQALPNKDDIEDEDLTPEELAQRLIEREYYEKAELLRREMLEDNIKKVKTAVESLKTKLEEAVRKNDKNVTVAQIEEGKELPVVPILEIQDVSQYSVGLESRLVFEKYVLLIKSLNKQASYINSWIGKIAEVLQRPLNDDEVDKTGKEYQTSLDDQEITFSFLEILQLVLEDRELCVLTIDDSVAGKRKPTSNMVIQTFHTQEESALRKELNDIRNSILPDAAYDAKLSLRSLVARVKEQLDELSLNQDKRSEVEAKLLGTVYSRMKKDFDVQKKACTIARKIFSESLNETYNSRIEYYRSLQAFSDSVKAYKPAETLANPSEASVNSHFESLAKTVFDAQNRVRSTKARLHYLESLKKGLQANTFSEEDRFCTICQCSIVIGSLTACGHQYCKECLEEWMRNKKICPICKSPLRSSNIYNFTFPKAKLKGNMVVTSEEHTENSVSIQKQDLFSIYKPLEANVLEQIQEMELAKSYGSKVDLLVKQVMWLKKNEPNVQIIIFSQWADLLYVIGIALKQNQVEFLGSSETLSSGNGNYSHAGTVTNIAKFKNDSSITCFLLNAKAQAAGLTLVNASHVFLCEPLVNSPLELQAISRIHRIGQKNRTTVWMFVIENSVEESIVYLSTKKRLDLIKKNLGMSEDEDESEEAKNNTVDSIELTKTLNGLIEKRTDGGEVVSNQELWASFFSAKTSYI</sequence>
<evidence type="ECO:0000259" key="11">
    <source>
        <dbReference type="PROSITE" id="PS51194"/>
    </source>
</evidence>
<dbReference type="InterPro" id="IPR052583">
    <property type="entry name" value="ATP-helicase/E3_Ub-Ligase"/>
</dbReference>
<dbReference type="Pfam" id="PF00176">
    <property type="entry name" value="SNF2-rel_dom"/>
    <property type="match status" value="1"/>
</dbReference>
<dbReference type="OrthoDB" id="5330228at2759"/>
<dbReference type="Pfam" id="PF26021">
    <property type="entry name" value="Ferritin_C144_05"/>
    <property type="match status" value="1"/>
</dbReference>
<evidence type="ECO:0000256" key="3">
    <source>
        <dbReference type="ARBA" id="ARBA00022771"/>
    </source>
</evidence>
<keyword evidence="8" id="KW-0175">Coiled coil</keyword>
<evidence type="ECO:0000256" key="1">
    <source>
        <dbReference type="ARBA" id="ARBA00022723"/>
    </source>
</evidence>
<keyword evidence="6" id="KW-0067">ATP-binding</keyword>
<dbReference type="GO" id="GO:0061630">
    <property type="term" value="F:ubiquitin protein ligase activity"/>
    <property type="evidence" value="ECO:0007669"/>
    <property type="project" value="TreeGrafter"/>
</dbReference>
<evidence type="ECO:0000313" key="13">
    <source>
        <dbReference type="Proteomes" id="UP000019384"/>
    </source>
</evidence>
<dbReference type="InterPro" id="IPR017907">
    <property type="entry name" value="Znf_RING_CS"/>
</dbReference>
<proteinExistence type="predicted"/>
<evidence type="ECO:0000259" key="10">
    <source>
        <dbReference type="PROSITE" id="PS51192"/>
    </source>
</evidence>
<dbReference type="InterPro" id="IPR001650">
    <property type="entry name" value="Helicase_C-like"/>
</dbReference>
<dbReference type="GO" id="GO:0006974">
    <property type="term" value="P:DNA damage response"/>
    <property type="evidence" value="ECO:0007669"/>
    <property type="project" value="TreeGrafter"/>
</dbReference>
<keyword evidence="4" id="KW-0378">Hydrolase</keyword>
<dbReference type="Pfam" id="PF13639">
    <property type="entry name" value="zf-RING_2"/>
    <property type="match status" value="1"/>
</dbReference>
<dbReference type="SMART" id="SM00184">
    <property type="entry name" value="RING"/>
    <property type="match status" value="1"/>
</dbReference>
<feature type="domain" description="RING-type" evidence="9">
    <location>
        <begin position="1227"/>
        <end position="1265"/>
    </location>
</feature>
<feature type="coiled-coil region" evidence="8">
    <location>
        <begin position="892"/>
        <end position="919"/>
    </location>
</feature>
<evidence type="ECO:0000256" key="5">
    <source>
        <dbReference type="ARBA" id="ARBA00022833"/>
    </source>
</evidence>
<evidence type="ECO:0000256" key="7">
    <source>
        <dbReference type="PROSITE-ProRule" id="PRU00175"/>
    </source>
</evidence>
<dbReference type="PROSITE" id="PS51194">
    <property type="entry name" value="HELICASE_CTER"/>
    <property type="match status" value="1"/>
</dbReference>
<evidence type="ECO:0000313" key="12">
    <source>
        <dbReference type="EMBL" id="CDK24627.1"/>
    </source>
</evidence>
<keyword evidence="3 7" id="KW-0863">Zinc-finger</keyword>
<keyword evidence="2" id="KW-0547">Nucleotide-binding</keyword>
<reference evidence="12" key="2">
    <citation type="submission" date="2014-02" db="EMBL/GenBank/DDBJ databases">
        <title>Complete DNA sequence of /Kuraishia capsulata/ illustrates novel genomic features among budding yeasts (/Saccharomycotina/).</title>
        <authorList>
            <person name="Morales L."/>
            <person name="Noel B."/>
            <person name="Porcel B."/>
            <person name="Marcet-Houben M."/>
            <person name="Hullo M-F."/>
            <person name="Sacerdot C."/>
            <person name="Tekaia F."/>
            <person name="Leh-Louis V."/>
            <person name="Despons L."/>
            <person name="Khanna V."/>
            <person name="Aury J-M."/>
            <person name="Barbe V."/>
            <person name="Couloux A."/>
            <person name="Labadie K."/>
            <person name="Pelletier E."/>
            <person name="Souciet J-L."/>
            <person name="Boekhout T."/>
            <person name="Gabaldon T."/>
            <person name="Wincker P."/>
            <person name="Dujon B."/>
        </authorList>
    </citation>
    <scope>NUCLEOTIDE SEQUENCE</scope>
    <source>
        <strain evidence="12">CBS 1993</strain>
    </source>
</reference>
<dbReference type="GO" id="GO:0005524">
    <property type="term" value="F:ATP binding"/>
    <property type="evidence" value="ECO:0007669"/>
    <property type="project" value="InterPro"/>
</dbReference>
<evidence type="ECO:0008006" key="14">
    <source>
        <dbReference type="Google" id="ProtNLM"/>
    </source>
</evidence>
<dbReference type="Gene3D" id="3.30.40.10">
    <property type="entry name" value="Zinc/RING finger domain, C3HC4 (zinc finger)"/>
    <property type="match status" value="1"/>
</dbReference>
<name>W6MJK1_9ASCO</name>
<dbReference type="SMART" id="SM00487">
    <property type="entry name" value="DEXDc"/>
    <property type="match status" value="1"/>
</dbReference>
<dbReference type="GO" id="GO:0016787">
    <property type="term" value="F:hydrolase activity"/>
    <property type="evidence" value="ECO:0007669"/>
    <property type="project" value="UniProtKB-KW"/>
</dbReference>
<evidence type="ECO:0000256" key="8">
    <source>
        <dbReference type="SAM" id="Coils"/>
    </source>
</evidence>
<evidence type="ECO:0000256" key="2">
    <source>
        <dbReference type="ARBA" id="ARBA00022741"/>
    </source>
</evidence>
<dbReference type="GO" id="GO:0005634">
    <property type="term" value="C:nucleus"/>
    <property type="evidence" value="ECO:0007669"/>
    <property type="project" value="TreeGrafter"/>
</dbReference>
<dbReference type="InterPro" id="IPR027417">
    <property type="entry name" value="P-loop_NTPase"/>
</dbReference>
<dbReference type="PROSITE" id="PS51192">
    <property type="entry name" value="HELICASE_ATP_BIND_1"/>
    <property type="match status" value="1"/>
</dbReference>
<dbReference type="InterPro" id="IPR000330">
    <property type="entry name" value="SNF2_N"/>
</dbReference>
<dbReference type="Proteomes" id="UP000019384">
    <property type="component" value="Unassembled WGS sequence"/>
</dbReference>
<feature type="domain" description="Helicase ATP-binding" evidence="10">
    <location>
        <begin position="342"/>
        <end position="588"/>
    </location>
</feature>
<feature type="domain" description="Helicase C-terminal" evidence="11">
    <location>
        <begin position="1337"/>
        <end position="1503"/>
    </location>
</feature>
<dbReference type="GeneID" id="34518032"/>
<dbReference type="SUPFAM" id="SSF52540">
    <property type="entry name" value="P-loop containing nucleoside triphosphate hydrolases"/>
    <property type="match status" value="2"/>
</dbReference>
<dbReference type="InterPro" id="IPR049730">
    <property type="entry name" value="SNF2/RAD54-like_C"/>
</dbReference>
<dbReference type="CDD" id="cd18793">
    <property type="entry name" value="SF2_C_SNF"/>
    <property type="match status" value="1"/>
</dbReference>
<dbReference type="InterPro" id="IPR013083">
    <property type="entry name" value="Znf_RING/FYVE/PHD"/>
</dbReference>
<evidence type="ECO:0000256" key="6">
    <source>
        <dbReference type="ARBA" id="ARBA00022840"/>
    </source>
</evidence>
<dbReference type="RefSeq" id="XP_022456644.1">
    <property type="nucleotide sequence ID" value="XM_022605147.1"/>
</dbReference>
<dbReference type="InterPro" id="IPR038718">
    <property type="entry name" value="SNF2-like_sf"/>
</dbReference>
<dbReference type="HOGENOM" id="CLU_001592_2_0_1"/>
<keyword evidence="5" id="KW-0862">Zinc</keyword>
<dbReference type="Gene3D" id="3.40.50.10810">
    <property type="entry name" value="Tandem AAA-ATPase domain"/>
    <property type="match status" value="2"/>
</dbReference>